<evidence type="ECO:0000256" key="5">
    <source>
        <dbReference type="ARBA" id="ARBA00023136"/>
    </source>
</evidence>
<feature type="transmembrane region" description="Helical" evidence="8">
    <location>
        <begin position="37"/>
        <end position="58"/>
    </location>
</feature>
<dbReference type="InterPro" id="IPR017452">
    <property type="entry name" value="GPCR_Rhodpsn_7TM"/>
</dbReference>
<evidence type="ECO:0000259" key="9">
    <source>
        <dbReference type="PROSITE" id="PS50262"/>
    </source>
</evidence>
<name>A0A8T2JBS8_9PIPI</name>
<protein>
    <recommendedName>
        <fullName evidence="9">G-protein coupled receptors family 1 profile domain-containing protein</fullName>
    </recommendedName>
</protein>
<dbReference type="AlphaFoldDB" id="A0A8T2JBS8"/>
<feature type="transmembrane region" description="Helical" evidence="8">
    <location>
        <begin position="105"/>
        <end position="124"/>
    </location>
</feature>
<keyword evidence="5 8" id="KW-0472">Membrane</keyword>
<feature type="domain" description="G-protein coupled receptors family 1 profile" evidence="9">
    <location>
        <begin position="49"/>
        <end position="245"/>
    </location>
</feature>
<dbReference type="PANTHER" id="PTHR10489:SF730">
    <property type="entry name" value="CHEMOKINE XC RECEPTOR 1"/>
    <property type="match status" value="1"/>
</dbReference>
<organism evidence="10 11">
    <name type="scientific">Hymenochirus boettgeri</name>
    <name type="common">Congo dwarf clawed frog</name>
    <dbReference type="NCBI Taxonomy" id="247094"/>
    <lineage>
        <taxon>Eukaryota</taxon>
        <taxon>Metazoa</taxon>
        <taxon>Chordata</taxon>
        <taxon>Craniata</taxon>
        <taxon>Vertebrata</taxon>
        <taxon>Euteleostomi</taxon>
        <taxon>Amphibia</taxon>
        <taxon>Batrachia</taxon>
        <taxon>Anura</taxon>
        <taxon>Pipoidea</taxon>
        <taxon>Pipidae</taxon>
        <taxon>Pipinae</taxon>
        <taxon>Hymenochirus</taxon>
    </lineage>
</organism>
<dbReference type="Proteomes" id="UP000812440">
    <property type="component" value="Chromosome 6"/>
</dbReference>
<keyword evidence="7" id="KW-0807">Transducer</keyword>
<dbReference type="GO" id="GO:0007204">
    <property type="term" value="P:positive regulation of cytosolic calcium ion concentration"/>
    <property type="evidence" value="ECO:0007669"/>
    <property type="project" value="TreeGrafter"/>
</dbReference>
<evidence type="ECO:0000256" key="8">
    <source>
        <dbReference type="SAM" id="Phobius"/>
    </source>
</evidence>
<dbReference type="Gene3D" id="1.20.1070.10">
    <property type="entry name" value="Rhodopsin 7-helix transmembrane proteins"/>
    <property type="match status" value="1"/>
</dbReference>
<dbReference type="PROSITE" id="PS50262">
    <property type="entry name" value="G_PROTEIN_RECEP_F1_2"/>
    <property type="match status" value="1"/>
</dbReference>
<evidence type="ECO:0000256" key="7">
    <source>
        <dbReference type="ARBA" id="ARBA00023224"/>
    </source>
</evidence>
<keyword evidence="6" id="KW-0675">Receptor</keyword>
<evidence type="ECO:0000256" key="6">
    <source>
        <dbReference type="ARBA" id="ARBA00023170"/>
    </source>
</evidence>
<keyword evidence="4" id="KW-0297">G-protein coupled receptor</keyword>
<feature type="transmembrane region" description="Helical" evidence="8">
    <location>
        <begin position="70"/>
        <end position="93"/>
    </location>
</feature>
<dbReference type="GO" id="GO:0060326">
    <property type="term" value="P:cell chemotaxis"/>
    <property type="evidence" value="ECO:0007669"/>
    <property type="project" value="TreeGrafter"/>
</dbReference>
<dbReference type="OrthoDB" id="10015690at2759"/>
<comment type="caution">
    <text evidence="10">The sequence shown here is derived from an EMBL/GenBank/DDBJ whole genome shotgun (WGS) entry which is preliminary data.</text>
</comment>
<dbReference type="GO" id="GO:0019957">
    <property type="term" value="F:C-C chemokine binding"/>
    <property type="evidence" value="ECO:0007669"/>
    <property type="project" value="TreeGrafter"/>
</dbReference>
<dbReference type="SUPFAM" id="SSF81321">
    <property type="entry name" value="Family A G protein-coupled receptor-like"/>
    <property type="match status" value="1"/>
</dbReference>
<dbReference type="EMBL" id="JAACNH010000005">
    <property type="protein sequence ID" value="KAG8442659.1"/>
    <property type="molecule type" value="Genomic_DNA"/>
</dbReference>
<evidence type="ECO:0000256" key="3">
    <source>
        <dbReference type="ARBA" id="ARBA00022989"/>
    </source>
</evidence>
<proteinExistence type="predicted"/>
<accession>A0A8T2JBS8</accession>
<dbReference type="GO" id="GO:0019722">
    <property type="term" value="P:calcium-mediated signaling"/>
    <property type="evidence" value="ECO:0007669"/>
    <property type="project" value="TreeGrafter"/>
</dbReference>
<dbReference type="GO" id="GO:0016493">
    <property type="term" value="F:C-C chemokine receptor activity"/>
    <property type="evidence" value="ECO:0007669"/>
    <property type="project" value="TreeGrafter"/>
</dbReference>
<keyword evidence="2 8" id="KW-0812">Transmembrane</keyword>
<dbReference type="InterPro" id="IPR005393">
    <property type="entry name" value="Chemokine_XCR1"/>
</dbReference>
<evidence type="ECO:0000256" key="1">
    <source>
        <dbReference type="ARBA" id="ARBA00004370"/>
    </source>
</evidence>
<dbReference type="PRINTS" id="PR00237">
    <property type="entry name" value="GPCRRHODOPSN"/>
</dbReference>
<dbReference type="PRINTS" id="PR01568">
    <property type="entry name" value="LYMPHOTACTNR"/>
</dbReference>
<comment type="subcellular location">
    <subcellularLocation>
        <location evidence="1">Membrane</location>
    </subcellularLocation>
</comment>
<evidence type="ECO:0000313" key="10">
    <source>
        <dbReference type="EMBL" id="KAG8442659.1"/>
    </source>
</evidence>
<feature type="transmembrane region" description="Helical" evidence="8">
    <location>
        <begin position="197"/>
        <end position="214"/>
    </location>
</feature>
<dbReference type="InterPro" id="IPR050119">
    <property type="entry name" value="CCR1-9-like"/>
</dbReference>
<evidence type="ECO:0000256" key="2">
    <source>
        <dbReference type="ARBA" id="ARBA00022692"/>
    </source>
</evidence>
<dbReference type="Pfam" id="PF00001">
    <property type="entry name" value="7tm_1"/>
    <property type="match status" value="1"/>
</dbReference>
<sequence length="245" mass="28223">MQETTASTSDSFYEYDQYTEPCDKNEVFVFSTQVTTILNSLLFLLSFIGNGLVLWILLKYENLVSLTNVFILNLSIADLVLSSWLPLFIVYHRQGWVFGEMACKIVSALFSVGFYSGIIFLAFMTFQRYIAVVDPLSALKTRKPIFTILVSFVSWFLSICASVPTIIYKTQTNTGNFARCEYIQLRPILINNYQQNITFVIAFTVITFCYFRIIKTLRRSRSQRNHKPVKLISIIVTVYFFTGPL</sequence>
<gene>
    <name evidence="10" type="ORF">GDO86_011448</name>
</gene>
<keyword evidence="3 8" id="KW-1133">Transmembrane helix</keyword>
<evidence type="ECO:0000256" key="4">
    <source>
        <dbReference type="ARBA" id="ARBA00023040"/>
    </source>
</evidence>
<evidence type="ECO:0000313" key="11">
    <source>
        <dbReference type="Proteomes" id="UP000812440"/>
    </source>
</evidence>
<reference evidence="10" key="1">
    <citation type="thesis" date="2020" institute="ProQuest LLC" country="789 East Eisenhower Parkway, Ann Arbor, MI, USA">
        <title>Comparative Genomics and Chromosome Evolution.</title>
        <authorList>
            <person name="Mudd A.B."/>
        </authorList>
    </citation>
    <scope>NUCLEOTIDE SEQUENCE</scope>
    <source>
        <strain evidence="10">Female2</strain>
        <tissue evidence="10">Blood</tissue>
    </source>
</reference>
<dbReference type="GO" id="GO:0009897">
    <property type="term" value="C:external side of plasma membrane"/>
    <property type="evidence" value="ECO:0007669"/>
    <property type="project" value="TreeGrafter"/>
</dbReference>
<dbReference type="GO" id="GO:0006955">
    <property type="term" value="P:immune response"/>
    <property type="evidence" value="ECO:0007669"/>
    <property type="project" value="TreeGrafter"/>
</dbReference>
<dbReference type="InterPro" id="IPR000276">
    <property type="entry name" value="GPCR_Rhodpsn"/>
</dbReference>
<dbReference type="PANTHER" id="PTHR10489">
    <property type="entry name" value="CELL ADHESION MOLECULE"/>
    <property type="match status" value="1"/>
</dbReference>
<feature type="transmembrane region" description="Helical" evidence="8">
    <location>
        <begin position="145"/>
        <end position="167"/>
    </location>
</feature>
<keyword evidence="11" id="KW-1185">Reference proteome</keyword>